<dbReference type="SUPFAM" id="SSF55856">
    <property type="entry name" value="Cytochrome b5-like heme/steroid binding domain"/>
    <property type="match status" value="1"/>
</dbReference>
<dbReference type="PROSITE" id="PS00191">
    <property type="entry name" value="CYTOCHROME_B5_1"/>
    <property type="match status" value="1"/>
</dbReference>
<evidence type="ECO:0000313" key="6">
    <source>
        <dbReference type="EMBL" id="KAF2892878.1"/>
    </source>
</evidence>
<dbReference type="InterPro" id="IPR001199">
    <property type="entry name" value="Cyt_B5-like_heme/steroid-bd"/>
</dbReference>
<dbReference type="PROSITE" id="PS50255">
    <property type="entry name" value="CYTOCHROME_B5_2"/>
    <property type="match status" value="1"/>
</dbReference>
<keyword evidence="4" id="KW-0812">Transmembrane</keyword>
<dbReference type="InterPro" id="IPR005804">
    <property type="entry name" value="FA_desaturase_dom"/>
</dbReference>
<proteinExistence type="inferred from homology"/>
<dbReference type="Gene3D" id="3.10.120.10">
    <property type="entry name" value="Cytochrome b5-like heme/steroid binding domain"/>
    <property type="match status" value="1"/>
</dbReference>
<dbReference type="GO" id="GO:0046872">
    <property type="term" value="F:metal ion binding"/>
    <property type="evidence" value="ECO:0007669"/>
    <property type="project" value="UniProtKB-UniRule"/>
</dbReference>
<dbReference type="Proteomes" id="UP000801492">
    <property type="component" value="Unassembled WGS sequence"/>
</dbReference>
<keyword evidence="4" id="KW-1133">Transmembrane helix</keyword>
<name>A0A8K0CY15_IGNLU</name>
<sequence>MPPNSDNTKFKSTIGIKHSLHGDTLEKDIDKWFDYKKLVDGAEGLWRIHNRLYDFSDFLKNHPGGQFWLEVTKGTDITEAFELHHISTKPENMLKKLYIRDAKSERSSPYTFNDNGFYRTLKREEAIQKKYRQVFDITNLLPLILPTAMHLFSEQSLCSTLGMWLLIIIIGSCLFCYFAFTDGHYHPDIFVDGDTPRSKEEMDWGISQLGTVCDRYEIEENIFFILVFFGHHALHHLFPTFDIGVLEHLRPVIEKVIDKFNLRIRMIKQSRMFQAYLQQVTREKPNPNPPDSHKELD</sequence>
<dbReference type="Pfam" id="PF00487">
    <property type="entry name" value="FA_desaturase"/>
    <property type="match status" value="1"/>
</dbReference>
<evidence type="ECO:0000256" key="2">
    <source>
        <dbReference type="ARBA" id="ARBA00022723"/>
    </source>
</evidence>
<dbReference type="InterPro" id="IPR036400">
    <property type="entry name" value="Cyt_B5-like_heme/steroid_sf"/>
</dbReference>
<keyword evidence="7" id="KW-1185">Reference proteome</keyword>
<keyword evidence="2 4" id="KW-0479">Metal-binding</keyword>
<dbReference type="Pfam" id="PF00173">
    <property type="entry name" value="Cyt-b5"/>
    <property type="match status" value="1"/>
</dbReference>
<dbReference type="InterPro" id="IPR018506">
    <property type="entry name" value="Cyt_B5_heme-BS"/>
</dbReference>
<feature type="transmembrane region" description="Helical" evidence="4">
    <location>
        <begin position="161"/>
        <end position="180"/>
    </location>
</feature>
<keyword evidence="3 4" id="KW-0408">Iron</keyword>
<evidence type="ECO:0000259" key="5">
    <source>
        <dbReference type="PROSITE" id="PS50255"/>
    </source>
</evidence>
<evidence type="ECO:0000256" key="3">
    <source>
        <dbReference type="ARBA" id="ARBA00023004"/>
    </source>
</evidence>
<reference evidence="6" key="1">
    <citation type="submission" date="2019-08" db="EMBL/GenBank/DDBJ databases">
        <title>The genome of the North American firefly Photinus pyralis.</title>
        <authorList>
            <consortium name="Photinus pyralis genome working group"/>
            <person name="Fallon T.R."/>
            <person name="Sander Lower S.E."/>
            <person name="Weng J.-K."/>
        </authorList>
    </citation>
    <scope>NUCLEOTIDE SEQUENCE</scope>
    <source>
        <strain evidence="6">TRF0915ILg1</strain>
        <tissue evidence="6">Whole body</tissue>
    </source>
</reference>
<dbReference type="PANTHER" id="PTHR16740">
    <property type="entry name" value="CYTOCHROME B5-RELATED PROTEIN-RELATED"/>
    <property type="match status" value="1"/>
</dbReference>
<protein>
    <recommendedName>
        <fullName evidence="5">Cytochrome b5 heme-binding domain-containing protein</fullName>
    </recommendedName>
</protein>
<dbReference type="OrthoDB" id="260519at2759"/>
<dbReference type="EMBL" id="VTPC01008398">
    <property type="protein sequence ID" value="KAF2892878.1"/>
    <property type="molecule type" value="Genomic_DNA"/>
</dbReference>
<dbReference type="AlphaFoldDB" id="A0A8K0CY15"/>
<evidence type="ECO:0000256" key="4">
    <source>
        <dbReference type="RuleBase" id="RU362121"/>
    </source>
</evidence>
<keyword evidence="1 4" id="KW-0349">Heme</keyword>
<keyword evidence="4" id="KW-0472">Membrane</keyword>
<accession>A0A8K0CY15</accession>
<dbReference type="GO" id="GO:0006629">
    <property type="term" value="P:lipid metabolic process"/>
    <property type="evidence" value="ECO:0007669"/>
    <property type="project" value="InterPro"/>
</dbReference>
<feature type="domain" description="Cytochrome b5 heme-binding" evidence="5">
    <location>
        <begin position="48"/>
        <end position="103"/>
    </location>
</feature>
<dbReference type="GO" id="GO:0020037">
    <property type="term" value="F:heme binding"/>
    <property type="evidence" value="ECO:0007669"/>
    <property type="project" value="UniProtKB-UniRule"/>
</dbReference>
<evidence type="ECO:0000256" key="1">
    <source>
        <dbReference type="ARBA" id="ARBA00022617"/>
    </source>
</evidence>
<comment type="similarity">
    <text evidence="4">Belongs to the cytochrome b5 family.</text>
</comment>
<dbReference type="SMART" id="SM01117">
    <property type="entry name" value="Cyt-b5"/>
    <property type="match status" value="1"/>
</dbReference>
<dbReference type="InterPro" id="IPR053100">
    <property type="entry name" value="Cytochrome_b5-related"/>
</dbReference>
<gene>
    <name evidence="6" type="ORF">ILUMI_13295</name>
</gene>
<organism evidence="6 7">
    <name type="scientific">Ignelater luminosus</name>
    <name type="common">Cucubano</name>
    <name type="synonym">Pyrophorus luminosus</name>
    <dbReference type="NCBI Taxonomy" id="2038154"/>
    <lineage>
        <taxon>Eukaryota</taxon>
        <taxon>Metazoa</taxon>
        <taxon>Ecdysozoa</taxon>
        <taxon>Arthropoda</taxon>
        <taxon>Hexapoda</taxon>
        <taxon>Insecta</taxon>
        <taxon>Pterygota</taxon>
        <taxon>Neoptera</taxon>
        <taxon>Endopterygota</taxon>
        <taxon>Coleoptera</taxon>
        <taxon>Polyphaga</taxon>
        <taxon>Elateriformia</taxon>
        <taxon>Elateroidea</taxon>
        <taxon>Elateridae</taxon>
        <taxon>Agrypninae</taxon>
        <taxon>Pyrophorini</taxon>
        <taxon>Ignelater</taxon>
    </lineage>
</organism>
<evidence type="ECO:0000313" key="7">
    <source>
        <dbReference type="Proteomes" id="UP000801492"/>
    </source>
</evidence>
<dbReference type="PANTHER" id="PTHR16740:SF1">
    <property type="entry name" value="CYTOCHROME B5-RELATED PROTEIN-RELATED"/>
    <property type="match status" value="1"/>
</dbReference>
<comment type="caution">
    <text evidence="6">The sequence shown here is derived from an EMBL/GenBank/DDBJ whole genome shotgun (WGS) entry which is preliminary data.</text>
</comment>